<organism evidence="1 2">
    <name type="scientific">Spiribacter salinus</name>
    <dbReference type="NCBI Taxonomy" id="1335746"/>
    <lineage>
        <taxon>Bacteria</taxon>
        <taxon>Pseudomonadati</taxon>
        <taxon>Pseudomonadota</taxon>
        <taxon>Gammaproteobacteria</taxon>
        <taxon>Chromatiales</taxon>
        <taxon>Ectothiorhodospiraceae</taxon>
        <taxon>Spiribacter</taxon>
    </lineage>
</organism>
<reference evidence="1 2" key="1">
    <citation type="submission" date="2019-06" db="EMBL/GenBank/DDBJ databases">
        <title>Metagenome assembled Genome of Spiribacter salinus SL48-SHIP from the microbial mat of Salt Lake 48 (Novosibirsk region, Russia).</title>
        <authorList>
            <person name="Shipova A."/>
            <person name="Rozanov A.S."/>
            <person name="Bryanskaya A.V."/>
            <person name="Peltek S.E."/>
        </authorList>
    </citation>
    <scope>NUCLEOTIDE SEQUENCE [LARGE SCALE GENOMIC DNA]</scope>
    <source>
        <strain evidence="1">SL48-SHIP-2</strain>
    </source>
</reference>
<proteinExistence type="predicted"/>
<accession>A0A540VTR6</accession>
<dbReference type="EMBL" id="VIFK01000055">
    <property type="protein sequence ID" value="TQE99533.1"/>
    <property type="molecule type" value="Genomic_DNA"/>
</dbReference>
<evidence type="ECO:0000313" key="2">
    <source>
        <dbReference type="Proteomes" id="UP000315400"/>
    </source>
</evidence>
<evidence type="ECO:0000313" key="1">
    <source>
        <dbReference type="EMBL" id="TQE99533.1"/>
    </source>
</evidence>
<dbReference type="Proteomes" id="UP000315400">
    <property type="component" value="Unassembled WGS sequence"/>
</dbReference>
<gene>
    <name evidence="1" type="ORF">FKY71_08120</name>
</gene>
<name>A0A540VTR6_9GAMM</name>
<sequence>MTQPRKDGGAAFPLQSIGPEFAPGYGGMSLRDWFAGQALPAVIAKCANDTPQRGETLEQMFARKANAVADEMLDARRTA</sequence>
<dbReference type="AlphaFoldDB" id="A0A540VTR6"/>
<protein>
    <submittedName>
        <fullName evidence="1">Uncharacterized protein</fullName>
    </submittedName>
</protein>
<comment type="caution">
    <text evidence="1">The sequence shown here is derived from an EMBL/GenBank/DDBJ whole genome shotgun (WGS) entry which is preliminary data.</text>
</comment>